<dbReference type="AlphaFoldDB" id="A0A2R6RZX5"/>
<organism evidence="2 3">
    <name type="scientific">Hermanssonia centrifuga</name>
    <dbReference type="NCBI Taxonomy" id="98765"/>
    <lineage>
        <taxon>Eukaryota</taxon>
        <taxon>Fungi</taxon>
        <taxon>Dikarya</taxon>
        <taxon>Basidiomycota</taxon>
        <taxon>Agaricomycotina</taxon>
        <taxon>Agaricomycetes</taxon>
        <taxon>Polyporales</taxon>
        <taxon>Meruliaceae</taxon>
        <taxon>Hermanssonia</taxon>
    </lineage>
</organism>
<dbReference type="STRING" id="98765.A0A2R6RZX5"/>
<dbReference type="InterPro" id="IPR016193">
    <property type="entry name" value="Cytidine_deaminase-like"/>
</dbReference>
<protein>
    <recommendedName>
        <fullName evidence="1">CMP/dCMP-type deaminase domain-containing protein</fullName>
    </recommendedName>
</protein>
<sequence>MDSIDKIGLGAALANAKKSYEEGGVPIGSALVYHGTEGGSPRVLGAGHNQRVQKTSAILHGEMSALEAAEAKNEIKRLPLTNSELLLRLDKTGSAAASDPNSCKQWSF</sequence>
<dbReference type="SUPFAM" id="SSF53927">
    <property type="entry name" value="Cytidine deaminase-like"/>
    <property type="match status" value="1"/>
</dbReference>
<dbReference type="Proteomes" id="UP000186601">
    <property type="component" value="Unassembled WGS sequence"/>
</dbReference>
<accession>A0A2R6RZX5</accession>
<feature type="domain" description="CMP/dCMP-type deaminase" evidence="1">
    <location>
        <begin position="11"/>
        <end position="73"/>
    </location>
</feature>
<evidence type="ECO:0000313" key="3">
    <source>
        <dbReference type="Proteomes" id="UP000186601"/>
    </source>
</evidence>
<comment type="caution">
    <text evidence="2">The sequence shown here is derived from an EMBL/GenBank/DDBJ whole genome shotgun (WGS) entry which is preliminary data.</text>
</comment>
<proteinExistence type="predicted"/>
<evidence type="ECO:0000313" key="2">
    <source>
        <dbReference type="EMBL" id="PSS35576.1"/>
    </source>
</evidence>
<dbReference type="EMBL" id="MLYV02000114">
    <property type="protein sequence ID" value="PSS35576.1"/>
    <property type="molecule type" value="Genomic_DNA"/>
</dbReference>
<dbReference type="OrthoDB" id="408702at2759"/>
<evidence type="ECO:0000259" key="1">
    <source>
        <dbReference type="Pfam" id="PF00383"/>
    </source>
</evidence>
<reference evidence="2 3" key="1">
    <citation type="submission" date="2018-02" db="EMBL/GenBank/DDBJ databases">
        <title>Genome sequence of the basidiomycete white-rot fungus Phlebia centrifuga.</title>
        <authorList>
            <person name="Granchi Z."/>
            <person name="Peng M."/>
            <person name="de Vries R.P."/>
            <person name="Hilden K."/>
            <person name="Makela M.R."/>
            <person name="Grigoriev I."/>
            <person name="Riley R."/>
        </authorList>
    </citation>
    <scope>NUCLEOTIDE SEQUENCE [LARGE SCALE GENOMIC DNA]</scope>
    <source>
        <strain evidence="2 3">FBCC195</strain>
    </source>
</reference>
<gene>
    <name evidence="2" type="ORF">PHLCEN_2v1453</name>
</gene>
<dbReference type="GO" id="GO:0006139">
    <property type="term" value="P:nucleobase-containing compound metabolic process"/>
    <property type="evidence" value="ECO:0007669"/>
    <property type="project" value="UniProtKB-ARBA"/>
</dbReference>
<dbReference type="InterPro" id="IPR002125">
    <property type="entry name" value="CMP_dCMP_dom"/>
</dbReference>
<name>A0A2R6RZX5_9APHY</name>
<dbReference type="Pfam" id="PF00383">
    <property type="entry name" value="dCMP_cyt_deam_1"/>
    <property type="match status" value="1"/>
</dbReference>
<dbReference type="GO" id="GO:0003824">
    <property type="term" value="F:catalytic activity"/>
    <property type="evidence" value="ECO:0007669"/>
    <property type="project" value="InterPro"/>
</dbReference>
<dbReference type="Gene3D" id="3.40.140.10">
    <property type="entry name" value="Cytidine Deaminase, domain 2"/>
    <property type="match status" value="1"/>
</dbReference>
<keyword evidence="3" id="KW-1185">Reference proteome</keyword>